<name>A0ABR7RFY8_9PROT</name>
<comment type="caution">
    <text evidence="1">The sequence shown here is derived from an EMBL/GenBank/DDBJ whole genome shotgun (WGS) entry which is preliminary data.</text>
</comment>
<sequence length="74" mass="8249">MNLEAVRDVADFRTLDESDVLIGYMDGMAGLVGAKDMTRSYWHGWRNGVVDAGFLEPDEAQLELDADFAKLARI</sequence>
<reference evidence="1 2" key="1">
    <citation type="journal article" date="2013" name="Int. J. Syst. Evol. Microbiol.">
        <title>Roseomonas aerophila sp. nov., isolated from air.</title>
        <authorList>
            <person name="Kim S.J."/>
            <person name="Weon H.Y."/>
            <person name="Ahn J.H."/>
            <person name="Hong S.B."/>
            <person name="Seok S.J."/>
            <person name="Whang K.S."/>
            <person name="Kwon S.W."/>
        </authorList>
    </citation>
    <scope>NUCLEOTIDE SEQUENCE [LARGE SCALE GENOMIC DNA]</scope>
    <source>
        <strain evidence="1 2">NBRC 108923</strain>
    </source>
</reference>
<gene>
    <name evidence="1" type="ORF">IBL26_00230</name>
</gene>
<accession>A0ABR7RFY8</accession>
<dbReference type="EMBL" id="JACTVA010000001">
    <property type="protein sequence ID" value="MBC9205243.1"/>
    <property type="molecule type" value="Genomic_DNA"/>
</dbReference>
<protein>
    <submittedName>
        <fullName evidence="1">Uncharacterized protein</fullName>
    </submittedName>
</protein>
<dbReference type="RefSeq" id="WP_187782427.1">
    <property type="nucleotide sequence ID" value="NZ_JACTVA010000001.1"/>
</dbReference>
<evidence type="ECO:0000313" key="1">
    <source>
        <dbReference type="EMBL" id="MBC9205243.1"/>
    </source>
</evidence>
<proteinExistence type="predicted"/>
<organism evidence="1 2">
    <name type="scientific">Teichococcus aerophilus</name>
    <dbReference type="NCBI Taxonomy" id="1224513"/>
    <lineage>
        <taxon>Bacteria</taxon>
        <taxon>Pseudomonadati</taxon>
        <taxon>Pseudomonadota</taxon>
        <taxon>Alphaproteobacteria</taxon>
        <taxon>Acetobacterales</taxon>
        <taxon>Roseomonadaceae</taxon>
        <taxon>Roseomonas</taxon>
    </lineage>
</organism>
<dbReference type="Proteomes" id="UP000626026">
    <property type="component" value="Unassembled WGS sequence"/>
</dbReference>
<keyword evidence="2" id="KW-1185">Reference proteome</keyword>
<evidence type="ECO:0000313" key="2">
    <source>
        <dbReference type="Proteomes" id="UP000626026"/>
    </source>
</evidence>